<proteinExistence type="predicted"/>
<dbReference type="AlphaFoldDB" id="A0A5B7HAB7"/>
<evidence type="ECO:0000256" key="1">
    <source>
        <dbReference type="SAM" id="MobiDB-lite"/>
    </source>
</evidence>
<evidence type="ECO:0000313" key="2">
    <source>
        <dbReference type="EMBL" id="MPC69641.1"/>
    </source>
</evidence>
<gene>
    <name evidence="2" type="ORF">E2C01_063871</name>
</gene>
<dbReference type="Proteomes" id="UP000324222">
    <property type="component" value="Unassembled WGS sequence"/>
</dbReference>
<protein>
    <submittedName>
        <fullName evidence="2">Uncharacterized protein</fullName>
    </submittedName>
</protein>
<comment type="caution">
    <text evidence="2">The sequence shown here is derived from an EMBL/GenBank/DDBJ whole genome shotgun (WGS) entry which is preliminary data.</text>
</comment>
<accession>A0A5B7HAB7</accession>
<feature type="compositionally biased region" description="Basic and acidic residues" evidence="1">
    <location>
        <begin position="37"/>
        <end position="48"/>
    </location>
</feature>
<organism evidence="2 3">
    <name type="scientific">Portunus trituberculatus</name>
    <name type="common">Swimming crab</name>
    <name type="synonym">Neptunus trituberculatus</name>
    <dbReference type="NCBI Taxonomy" id="210409"/>
    <lineage>
        <taxon>Eukaryota</taxon>
        <taxon>Metazoa</taxon>
        <taxon>Ecdysozoa</taxon>
        <taxon>Arthropoda</taxon>
        <taxon>Crustacea</taxon>
        <taxon>Multicrustacea</taxon>
        <taxon>Malacostraca</taxon>
        <taxon>Eumalacostraca</taxon>
        <taxon>Eucarida</taxon>
        <taxon>Decapoda</taxon>
        <taxon>Pleocyemata</taxon>
        <taxon>Brachyura</taxon>
        <taxon>Eubrachyura</taxon>
        <taxon>Portunoidea</taxon>
        <taxon>Portunidae</taxon>
        <taxon>Portuninae</taxon>
        <taxon>Portunus</taxon>
    </lineage>
</organism>
<evidence type="ECO:0000313" key="3">
    <source>
        <dbReference type="Proteomes" id="UP000324222"/>
    </source>
</evidence>
<name>A0A5B7HAB7_PORTR</name>
<keyword evidence="3" id="KW-1185">Reference proteome</keyword>
<sequence>MLLMGLTAQHYAEPYRESQKSKRKTKKSITPSPWLTGDEKTGEERGARGEISPHPPHCTVSGLKLPPTTTTTTVADASRSEGRVVVVVVVIFIN</sequence>
<reference evidence="2 3" key="1">
    <citation type="submission" date="2019-05" db="EMBL/GenBank/DDBJ databases">
        <title>Another draft genome of Portunus trituberculatus and its Hox gene families provides insights of decapod evolution.</title>
        <authorList>
            <person name="Jeong J.-H."/>
            <person name="Song I."/>
            <person name="Kim S."/>
            <person name="Choi T."/>
            <person name="Kim D."/>
            <person name="Ryu S."/>
            <person name="Kim W."/>
        </authorList>
    </citation>
    <scope>NUCLEOTIDE SEQUENCE [LARGE SCALE GENOMIC DNA]</scope>
    <source>
        <tissue evidence="2">Muscle</tissue>
    </source>
</reference>
<feature type="region of interest" description="Disordered" evidence="1">
    <location>
        <begin position="1"/>
        <end position="75"/>
    </location>
</feature>
<dbReference type="EMBL" id="VSRR010029760">
    <property type="protein sequence ID" value="MPC69641.1"/>
    <property type="molecule type" value="Genomic_DNA"/>
</dbReference>